<dbReference type="Proteomes" id="UP000053477">
    <property type="component" value="Unassembled WGS sequence"/>
</dbReference>
<organism evidence="2 3">
    <name type="scientific">Schizopora paradoxa</name>
    <dbReference type="NCBI Taxonomy" id="27342"/>
    <lineage>
        <taxon>Eukaryota</taxon>
        <taxon>Fungi</taxon>
        <taxon>Dikarya</taxon>
        <taxon>Basidiomycota</taxon>
        <taxon>Agaricomycotina</taxon>
        <taxon>Agaricomycetes</taxon>
        <taxon>Hymenochaetales</taxon>
        <taxon>Schizoporaceae</taxon>
        <taxon>Schizopora</taxon>
    </lineage>
</organism>
<reference evidence="2 3" key="1">
    <citation type="submission" date="2015-04" db="EMBL/GenBank/DDBJ databases">
        <title>Complete genome sequence of Schizopora paradoxa KUC8140, a cosmopolitan wood degrader in East Asia.</title>
        <authorList>
            <consortium name="DOE Joint Genome Institute"/>
            <person name="Min B."/>
            <person name="Park H."/>
            <person name="Jang Y."/>
            <person name="Kim J.-J."/>
            <person name="Kim K.H."/>
            <person name="Pangilinan J."/>
            <person name="Lipzen A."/>
            <person name="Riley R."/>
            <person name="Grigoriev I.V."/>
            <person name="Spatafora J.W."/>
            <person name="Choi I.-G."/>
        </authorList>
    </citation>
    <scope>NUCLEOTIDE SEQUENCE [LARGE SCALE GENOMIC DNA]</scope>
    <source>
        <strain evidence="2 3">KUC8140</strain>
    </source>
</reference>
<sequence length="200" mass="21347">MCVARRVGCDFTPVKKAPKSSATVIDVDEVAIVKTAPAGTKRRRVEEPEAEVKSGGSARPVRQSVAARSEGSTRSFAGREILKDVLMPGVPRPTAQSLVVDTRRRTSDELAERPVIGRTPLGIDREAAGLDSPTYESLSREEKEARWAVRDGVDLYNEGVSRICLNVPALCAGKAMRVAEEVGMVAGSSKDKGKGKAKSG</sequence>
<accession>A0A0H2QXT3</accession>
<proteinExistence type="predicted"/>
<protein>
    <submittedName>
        <fullName evidence="2">Uncharacterized protein</fullName>
    </submittedName>
</protein>
<dbReference type="AlphaFoldDB" id="A0A0H2QXT3"/>
<dbReference type="EMBL" id="KQ087060">
    <property type="protein sequence ID" value="KLO03767.1"/>
    <property type="molecule type" value="Genomic_DNA"/>
</dbReference>
<evidence type="ECO:0000256" key="1">
    <source>
        <dbReference type="SAM" id="MobiDB-lite"/>
    </source>
</evidence>
<gene>
    <name evidence="2" type="ORF">SCHPADRAFT_948361</name>
</gene>
<evidence type="ECO:0000313" key="2">
    <source>
        <dbReference type="EMBL" id="KLO03767.1"/>
    </source>
</evidence>
<dbReference type="InParanoid" id="A0A0H2QXT3"/>
<evidence type="ECO:0000313" key="3">
    <source>
        <dbReference type="Proteomes" id="UP000053477"/>
    </source>
</evidence>
<feature type="region of interest" description="Disordered" evidence="1">
    <location>
        <begin position="36"/>
        <end position="73"/>
    </location>
</feature>
<name>A0A0H2QXT3_9AGAM</name>
<keyword evidence="3" id="KW-1185">Reference proteome</keyword>